<keyword evidence="2" id="KW-1185">Reference proteome</keyword>
<sequence length="75" mass="8203">MPNEPIPAYLWEVPASWAVTGATLIPSFATTPNDFRLYQGSQGSRSISVTPTPGGNVDLRVFQYSSTCNQTYYPS</sequence>
<dbReference type="OrthoDB" id="881743at2"/>
<organism evidence="1 2">
    <name type="scientific">Hymenobacter lapidarius</name>
    <dbReference type="NCBI Taxonomy" id="1908237"/>
    <lineage>
        <taxon>Bacteria</taxon>
        <taxon>Pseudomonadati</taxon>
        <taxon>Bacteroidota</taxon>
        <taxon>Cytophagia</taxon>
        <taxon>Cytophagales</taxon>
        <taxon>Hymenobacteraceae</taxon>
        <taxon>Hymenobacter</taxon>
    </lineage>
</organism>
<accession>A0A1G1T9D2</accession>
<comment type="caution">
    <text evidence="1">The sequence shown here is derived from an EMBL/GenBank/DDBJ whole genome shotgun (WGS) entry which is preliminary data.</text>
</comment>
<reference evidence="1 2" key="1">
    <citation type="submission" date="2016-08" db="EMBL/GenBank/DDBJ databases">
        <title>Hymenobacter coccineus sp. nov., Hymenobacter lapidarius sp. nov. and Hymenobacter glacialis sp. nov., isolated from Antarctic soil.</title>
        <authorList>
            <person name="Sedlacek I."/>
            <person name="Kralova S."/>
            <person name="Kyrova K."/>
            <person name="Maslanova I."/>
            <person name="Stankova E."/>
            <person name="Vrbovska V."/>
            <person name="Nemec M."/>
            <person name="Bartak M."/>
            <person name="Svec P."/>
            <person name="Busse H.-J."/>
            <person name="Pantucek R."/>
        </authorList>
    </citation>
    <scope>NUCLEOTIDE SEQUENCE [LARGE SCALE GENOMIC DNA]</scope>
    <source>
        <strain evidence="1 2">CCM 8643</strain>
    </source>
</reference>
<evidence type="ECO:0000313" key="1">
    <source>
        <dbReference type="EMBL" id="OGX87479.1"/>
    </source>
</evidence>
<evidence type="ECO:0000313" key="2">
    <source>
        <dbReference type="Proteomes" id="UP000176294"/>
    </source>
</evidence>
<dbReference type="AlphaFoldDB" id="A0A1G1T9D2"/>
<protein>
    <submittedName>
        <fullName evidence="1">Uncharacterized protein</fullName>
    </submittedName>
</protein>
<gene>
    <name evidence="1" type="ORF">BEN47_10595</name>
</gene>
<dbReference type="RefSeq" id="WP_070725980.1">
    <property type="nucleotide sequence ID" value="NZ_MDZB01000084.1"/>
</dbReference>
<proteinExistence type="predicted"/>
<name>A0A1G1T9D2_9BACT</name>
<dbReference type="Proteomes" id="UP000176294">
    <property type="component" value="Unassembled WGS sequence"/>
</dbReference>
<dbReference type="EMBL" id="MDZB01000084">
    <property type="protein sequence ID" value="OGX87479.1"/>
    <property type="molecule type" value="Genomic_DNA"/>
</dbReference>